<reference evidence="2" key="1">
    <citation type="journal article" date="2023" name="Nat. Plants">
        <title>Single-cell RNA sequencing provides a high-resolution roadmap for understanding the multicellular compartmentation of specialized metabolism.</title>
        <authorList>
            <person name="Sun S."/>
            <person name="Shen X."/>
            <person name="Li Y."/>
            <person name="Li Y."/>
            <person name="Wang S."/>
            <person name="Li R."/>
            <person name="Zhang H."/>
            <person name="Shen G."/>
            <person name="Guo B."/>
            <person name="Wei J."/>
            <person name="Xu J."/>
            <person name="St-Pierre B."/>
            <person name="Chen S."/>
            <person name="Sun C."/>
        </authorList>
    </citation>
    <scope>NUCLEOTIDE SEQUENCE [LARGE SCALE GENOMIC DNA]</scope>
</reference>
<proteinExistence type="predicted"/>
<evidence type="ECO:0000313" key="1">
    <source>
        <dbReference type="EMBL" id="KAI5659551.1"/>
    </source>
</evidence>
<comment type="caution">
    <text evidence="1">The sequence shown here is derived from an EMBL/GenBank/DDBJ whole genome shotgun (WGS) entry which is preliminary data.</text>
</comment>
<dbReference type="EMBL" id="CM044706">
    <property type="protein sequence ID" value="KAI5659551.1"/>
    <property type="molecule type" value="Genomic_DNA"/>
</dbReference>
<accession>A0ACC0AJ71</accession>
<dbReference type="Proteomes" id="UP001060085">
    <property type="component" value="Linkage Group LG06"/>
</dbReference>
<name>A0ACC0AJ71_CATRO</name>
<organism evidence="1 2">
    <name type="scientific">Catharanthus roseus</name>
    <name type="common">Madagascar periwinkle</name>
    <name type="synonym">Vinca rosea</name>
    <dbReference type="NCBI Taxonomy" id="4058"/>
    <lineage>
        <taxon>Eukaryota</taxon>
        <taxon>Viridiplantae</taxon>
        <taxon>Streptophyta</taxon>
        <taxon>Embryophyta</taxon>
        <taxon>Tracheophyta</taxon>
        <taxon>Spermatophyta</taxon>
        <taxon>Magnoliopsida</taxon>
        <taxon>eudicotyledons</taxon>
        <taxon>Gunneridae</taxon>
        <taxon>Pentapetalae</taxon>
        <taxon>asterids</taxon>
        <taxon>lamiids</taxon>
        <taxon>Gentianales</taxon>
        <taxon>Apocynaceae</taxon>
        <taxon>Rauvolfioideae</taxon>
        <taxon>Vinceae</taxon>
        <taxon>Catharanthinae</taxon>
        <taxon>Catharanthus</taxon>
    </lineage>
</organism>
<evidence type="ECO:0000313" key="2">
    <source>
        <dbReference type="Proteomes" id="UP001060085"/>
    </source>
</evidence>
<sequence length="241" mass="27280">MIIGYALQRSIFLTPYDDPMSLNRKIRFELVRDAEPGQAGTTWAALLIPQPTLDFYLFLFSSVVWLHLCLFIFFLSLPRLAVTAALLRLFGSCAAASLPVTFPIGETDGQGGDERYYCIQQVVSELRNDYNFPMLFSGASDLSEIPDLRELLSSSDSASDAFPSLGRCLTHIELIDGWKNIVRGGYCRFSGLISSQYFPFFQPIFFTPYDDLMGLNRKIRFELFRDARLGWAGPTQATRYD</sequence>
<protein>
    <submittedName>
        <fullName evidence="1">Uncharacterized protein</fullName>
    </submittedName>
</protein>
<keyword evidence="2" id="KW-1185">Reference proteome</keyword>
<gene>
    <name evidence="1" type="ORF">M9H77_28344</name>
</gene>